<feature type="compositionally biased region" description="Low complexity" evidence="1">
    <location>
        <begin position="218"/>
        <end position="234"/>
    </location>
</feature>
<dbReference type="AlphaFoldDB" id="A0AAD7E0L1"/>
<feature type="region of interest" description="Disordered" evidence="1">
    <location>
        <begin position="586"/>
        <end position="611"/>
    </location>
</feature>
<feature type="region of interest" description="Disordered" evidence="1">
    <location>
        <begin position="211"/>
        <end position="234"/>
    </location>
</feature>
<gene>
    <name evidence="2" type="ORF">GGX14DRAFT_656868</name>
</gene>
<dbReference type="EMBL" id="JARJCW010000006">
    <property type="protein sequence ID" value="KAJ7223009.1"/>
    <property type="molecule type" value="Genomic_DNA"/>
</dbReference>
<keyword evidence="3" id="KW-1185">Reference proteome</keyword>
<protein>
    <submittedName>
        <fullName evidence="2">Uncharacterized protein</fullName>
    </submittedName>
</protein>
<dbReference type="Proteomes" id="UP001219525">
    <property type="component" value="Unassembled WGS sequence"/>
</dbReference>
<organism evidence="2 3">
    <name type="scientific">Mycena pura</name>
    <dbReference type="NCBI Taxonomy" id="153505"/>
    <lineage>
        <taxon>Eukaryota</taxon>
        <taxon>Fungi</taxon>
        <taxon>Dikarya</taxon>
        <taxon>Basidiomycota</taxon>
        <taxon>Agaricomycotina</taxon>
        <taxon>Agaricomycetes</taxon>
        <taxon>Agaricomycetidae</taxon>
        <taxon>Agaricales</taxon>
        <taxon>Marasmiineae</taxon>
        <taxon>Mycenaceae</taxon>
        <taxon>Mycena</taxon>
    </lineage>
</organism>
<accession>A0AAD7E0L1</accession>
<name>A0AAD7E0L1_9AGAR</name>
<proteinExistence type="predicted"/>
<feature type="region of interest" description="Disordered" evidence="1">
    <location>
        <begin position="1"/>
        <end position="20"/>
    </location>
</feature>
<evidence type="ECO:0000313" key="2">
    <source>
        <dbReference type="EMBL" id="KAJ7223009.1"/>
    </source>
</evidence>
<evidence type="ECO:0000313" key="3">
    <source>
        <dbReference type="Proteomes" id="UP001219525"/>
    </source>
</evidence>
<comment type="caution">
    <text evidence="2">The sequence shown here is derived from an EMBL/GenBank/DDBJ whole genome shotgun (WGS) entry which is preliminary data.</text>
</comment>
<reference evidence="2" key="1">
    <citation type="submission" date="2023-03" db="EMBL/GenBank/DDBJ databases">
        <title>Massive genome expansion in bonnet fungi (Mycena s.s.) driven by repeated elements and novel gene families across ecological guilds.</title>
        <authorList>
            <consortium name="Lawrence Berkeley National Laboratory"/>
            <person name="Harder C.B."/>
            <person name="Miyauchi S."/>
            <person name="Viragh M."/>
            <person name="Kuo A."/>
            <person name="Thoen E."/>
            <person name="Andreopoulos B."/>
            <person name="Lu D."/>
            <person name="Skrede I."/>
            <person name="Drula E."/>
            <person name="Henrissat B."/>
            <person name="Morin E."/>
            <person name="Kohler A."/>
            <person name="Barry K."/>
            <person name="LaButti K."/>
            <person name="Morin E."/>
            <person name="Salamov A."/>
            <person name="Lipzen A."/>
            <person name="Mereny Z."/>
            <person name="Hegedus B."/>
            <person name="Baldrian P."/>
            <person name="Stursova M."/>
            <person name="Weitz H."/>
            <person name="Taylor A."/>
            <person name="Grigoriev I.V."/>
            <person name="Nagy L.G."/>
            <person name="Martin F."/>
            <person name="Kauserud H."/>
        </authorList>
    </citation>
    <scope>NUCLEOTIDE SEQUENCE</scope>
    <source>
        <strain evidence="2">9144</strain>
    </source>
</reference>
<evidence type="ECO:0000256" key="1">
    <source>
        <dbReference type="SAM" id="MobiDB-lite"/>
    </source>
</evidence>
<sequence length="611" mass="65927">MGFQSIVTPVTPPHSPSFDTPQVGVSNADSAVFINSAQTSPSASAQVNLLLPPTSAFYPKGTLNLQYLINPFLGQTSVTWTQVFVNPEGLWDLGAQDRWATVVDEKGVQWKKPPIRDVQATLYDGWHTSSRGGWQAQKLIDKQWERIHEIPEYIMHESASRTGKSPAELEAMRVLGSPKWGLSKWCSISPHFAKQPQRLLRYSCRQRRRQLQASSGVSSPTPAAESTPSTLPPSTSVLLKSTTYALIYVLAAPFVAPSLAGGQRLGYLLEVLAVEDMVTCNAPTHTRPSICTYTIVDSRVFQLALELLFPSSILSVKLNWKTFVIVLKTEIYVYDISNMRLSQAGGCGDGHLRGRASLFPILTAPRTSCPPLLALPSAVHSSARDHSRPQQPPSHTMQTTLPVLLHTFLASLVAAIKMMPCRYGNPCAAGHRLCCARRAPDRFASMSSVGSTTGPTIPAPSTCPASVFAISSSTENSAEPPRCPARKKRCIDITCAVRTQTGGKSPHTAPSPTRSCSRICDQGREENVGPCASSPWVPPVSFFDIDVNFSAPAAALSAPPVNTALPTVACVPTVKNQTDVMPKLRRSKADVGIDPNARSTQGRSGRSGPKA</sequence>